<proteinExistence type="predicted"/>
<accession>A0A428RNT0</accession>
<dbReference type="PANTHER" id="PTHR35870:SF7">
    <property type="entry name" value="BAEYER-VILLIGER OXIDASE MDPL"/>
    <property type="match status" value="1"/>
</dbReference>
<dbReference type="GO" id="GO:0016491">
    <property type="term" value="F:oxidoreductase activity"/>
    <property type="evidence" value="ECO:0007669"/>
    <property type="project" value="UniProtKB-KW"/>
</dbReference>
<reference evidence="2 3" key="1">
    <citation type="submission" date="2017-06" db="EMBL/GenBank/DDBJ databases">
        <title>Comparative genomic analysis of Ambrosia Fusariam Clade fungi.</title>
        <authorList>
            <person name="Stajich J.E."/>
            <person name="Carrillo J."/>
            <person name="Kijimoto T."/>
            <person name="Eskalen A."/>
            <person name="O'Donnell K."/>
            <person name="Kasson M."/>
        </authorList>
    </citation>
    <scope>NUCLEOTIDE SEQUENCE [LARGE SCALE GENOMIC DNA]</scope>
    <source>
        <strain evidence="2 3">NRRL62606</strain>
    </source>
</reference>
<keyword evidence="3" id="KW-1185">Reference proteome</keyword>
<protein>
    <recommendedName>
        <fullName evidence="4">HypA-like protein</fullName>
    </recommendedName>
</protein>
<gene>
    <name evidence="2" type="ORF">CEP51_007631</name>
</gene>
<organism evidence="2 3">
    <name type="scientific">Fusarium floridanum</name>
    <dbReference type="NCBI Taxonomy" id="1325733"/>
    <lineage>
        <taxon>Eukaryota</taxon>
        <taxon>Fungi</taxon>
        <taxon>Dikarya</taxon>
        <taxon>Ascomycota</taxon>
        <taxon>Pezizomycotina</taxon>
        <taxon>Sordariomycetes</taxon>
        <taxon>Hypocreomycetidae</taxon>
        <taxon>Hypocreales</taxon>
        <taxon>Nectriaceae</taxon>
        <taxon>Fusarium</taxon>
        <taxon>Fusarium solani species complex</taxon>
    </lineage>
</organism>
<dbReference type="Pfam" id="PF14027">
    <property type="entry name" value="Questin_oxidase"/>
    <property type="match status" value="1"/>
</dbReference>
<sequence>MACASTVDISQDNVGVFHVSHVPDETIKTANELLQANHEQHHVFFNDRGFHNHITHYILTQAALGATPTQMHRAYTQEKSLQRPQHPLDEKVVRRLEDEDYFLSCLSRPENYHNFLRFFEHRIAERGVGPVVHDYLFSHSRIAEELLSRMFASFLHPVIHFGFGLEFNQPAIIAEGLAQSAVHQPEVGKFFKGIQTAEESLKDKPSRLMIDLIREIEQNDSIRSAACWGDGSWIDDNPLAKAPEELWKIAAQWRVSPEELKLKTAEMINVCTFYTAAAQRPEKQHKLDFFLIHNVNCSIFFSALVEQDWMSLEDKARLLEWKGRFDIVAYAARGSPRLRIDEVVKYQPKRPEMGWEQLFKRVNAFLDDSHVTKLLRALANGEKVSREYEGRADFPMKQSMFLKTAHIALDSTEEALYPDRWVKGAGFEQQWAKFRDRDYNSTA</sequence>
<keyword evidence="1" id="KW-0560">Oxidoreductase</keyword>
<evidence type="ECO:0000313" key="3">
    <source>
        <dbReference type="Proteomes" id="UP000287972"/>
    </source>
</evidence>
<dbReference type="Proteomes" id="UP000287972">
    <property type="component" value="Unassembled WGS sequence"/>
</dbReference>
<evidence type="ECO:0008006" key="4">
    <source>
        <dbReference type="Google" id="ProtNLM"/>
    </source>
</evidence>
<name>A0A428RNT0_9HYPO</name>
<evidence type="ECO:0000313" key="2">
    <source>
        <dbReference type="EMBL" id="RSL79128.1"/>
    </source>
</evidence>
<dbReference type="PANTHER" id="PTHR35870">
    <property type="entry name" value="PROTEIN, PUTATIVE (AFU_ORTHOLOGUE AFUA_5G03330)-RELATED"/>
    <property type="match status" value="1"/>
</dbReference>
<dbReference type="AlphaFoldDB" id="A0A428RNT0"/>
<dbReference type="InterPro" id="IPR025337">
    <property type="entry name" value="Questin_oxidase-like"/>
</dbReference>
<dbReference type="EMBL" id="NKCL01000184">
    <property type="protein sequence ID" value="RSL79128.1"/>
    <property type="molecule type" value="Genomic_DNA"/>
</dbReference>
<evidence type="ECO:0000256" key="1">
    <source>
        <dbReference type="ARBA" id="ARBA00023002"/>
    </source>
</evidence>
<comment type="caution">
    <text evidence="2">The sequence shown here is derived from an EMBL/GenBank/DDBJ whole genome shotgun (WGS) entry which is preliminary data.</text>
</comment>